<name>A0A432VYR5_9GAMM</name>
<comment type="caution">
    <text evidence="10">The sequence shown here is derived from an EMBL/GenBank/DDBJ whole genome shotgun (WGS) entry which is preliminary data.</text>
</comment>
<dbReference type="PROSITE" id="PS50929">
    <property type="entry name" value="ABC_TM1F"/>
    <property type="match status" value="1"/>
</dbReference>
<evidence type="ECO:0000256" key="3">
    <source>
        <dbReference type="ARBA" id="ARBA00022741"/>
    </source>
</evidence>
<reference evidence="10 11" key="1">
    <citation type="journal article" date="2011" name="Front. Microbiol.">
        <title>Genomic signatures of strain selection and enhancement in Bacillus atrophaeus var. globigii, a historical biowarfare simulant.</title>
        <authorList>
            <person name="Gibbons H.S."/>
            <person name="Broomall S.M."/>
            <person name="McNew L.A."/>
            <person name="Daligault H."/>
            <person name="Chapman C."/>
            <person name="Bruce D."/>
            <person name="Karavis M."/>
            <person name="Krepps M."/>
            <person name="McGregor P.A."/>
            <person name="Hong C."/>
            <person name="Park K.H."/>
            <person name="Akmal A."/>
            <person name="Feldman A."/>
            <person name="Lin J.S."/>
            <person name="Chang W.E."/>
            <person name="Higgs B.W."/>
            <person name="Demirev P."/>
            <person name="Lindquist J."/>
            <person name="Liem A."/>
            <person name="Fochler E."/>
            <person name="Read T.D."/>
            <person name="Tapia R."/>
            <person name="Johnson S."/>
            <person name="Bishop-Lilly K.A."/>
            <person name="Detter C."/>
            <person name="Han C."/>
            <person name="Sozhamannan S."/>
            <person name="Rosenzweig C.N."/>
            <person name="Skowronski E.W."/>
        </authorList>
    </citation>
    <scope>NUCLEOTIDE SEQUENCE [LARGE SCALE GENOMIC DNA]</scope>
    <source>
        <strain evidence="10 11">AK5</strain>
    </source>
</reference>
<dbReference type="InterPro" id="IPR003439">
    <property type="entry name" value="ABC_transporter-like_ATP-bd"/>
</dbReference>
<dbReference type="GO" id="GO:0034040">
    <property type="term" value="F:ATPase-coupled lipid transmembrane transporter activity"/>
    <property type="evidence" value="ECO:0007669"/>
    <property type="project" value="TreeGrafter"/>
</dbReference>
<evidence type="ECO:0000256" key="6">
    <source>
        <dbReference type="ARBA" id="ARBA00023136"/>
    </source>
</evidence>
<evidence type="ECO:0000259" key="8">
    <source>
        <dbReference type="PROSITE" id="PS50893"/>
    </source>
</evidence>
<keyword evidence="4" id="KW-0067">ATP-binding</keyword>
<feature type="transmembrane region" description="Helical" evidence="7">
    <location>
        <begin position="58"/>
        <end position="76"/>
    </location>
</feature>
<dbReference type="InterPro" id="IPR011527">
    <property type="entry name" value="ABC1_TM_dom"/>
</dbReference>
<dbReference type="GO" id="GO:0140359">
    <property type="term" value="F:ABC-type transporter activity"/>
    <property type="evidence" value="ECO:0007669"/>
    <property type="project" value="InterPro"/>
</dbReference>
<accession>A0A432VYR5</accession>
<keyword evidence="2 7" id="KW-0812">Transmembrane</keyword>
<dbReference type="Pfam" id="PF00664">
    <property type="entry name" value="ABC_membrane"/>
    <property type="match status" value="1"/>
</dbReference>
<dbReference type="PANTHER" id="PTHR24221:SF261">
    <property type="entry name" value="GLUTATHIONE_L-CYSTEINE TRANSPORT SYSTEM ATP-BINDING_PERMEASE PROTEIN CYDD"/>
    <property type="match status" value="1"/>
</dbReference>
<dbReference type="InterPro" id="IPR039421">
    <property type="entry name" value="Type_1_exporter"/>
</dbReference>
<gene>
    <name evidence="10" type="ORF">CWE06_02860</name>
</gene>
<dbReference type="RefSeq" id="WP_126790974.1">
    <property type="nucleotide sequence ID" value="NZ_PIPI01000001.1"/>
</dbReference>
<evidence type="ECO:0000256" key="2">
    <source>
        <dbReference type="ARBA" id="ARBA00022692"/>
    </source>
</evidence>
<dbReference type="CDD" id="cd18584">
    <property type="entry name" value="ABC_6TM_AarD_CydD"/>
    <property type="match status" value="1"/>
</dbReference>
<organism evidence="10 11">
    <name type="scientific">Aliidiomarina haloalkalitolerans</name>
    <dbReference type="NCBI Taxonomy" id="859059"/>
    <lineage>
        <taxon>Bacteria</taxon>
        <taxon>Pseudomonadati</taxon>
        <taxon>Pseudomonadota</taxon>
        <taxon>Gammaproteobacteria</taxon>
        <taxon>Alteromonadales</taxon>
        <taxon>Idiomarinaceae</taxon>
        <taxon>Aliidiomarina</taxon>
    </lineage>
</organism>
<keyword evidence="3" id="KW-0547">Nucleotide-binding</keyword>
<dbReference type="SUPFAM" id="SSF52540">
    <property type="entry name" value="P-loop containing nucleoside triphosphate hydrolases"/>
    <property type="match status" value="1"/>
</dbReference>
<feature type="transmembrane region" description="Helical" evidence="7">
    <location>
        <begin position="142"/>
        <end position="159"/>
    </location>
</feature>
<evidence type="ECO:0000313" key="11">
    <source>
        <dbReference type="Proteomes" id="UP000288212"/>
    </source>
</evidence>
<evidence type="ECO:0000256" key="5">
    <source>
        <dbReference type="ARBA" id="ARBA00022989"/>
    </source>
</evidence>
<proteinExistence type="predicted"/>
<dbReference type="AlphaFoldDB" id="A0A432VYR5"/>
<dbReference type="Gene3D" id="3.40.50.300">
    <property type="entry name" value="P-loop containing nucleotide triphosphate hydrolases"/>
    <property type="match status" value="1"/>
</dbReference>
<dbReference type="PROSITE" id="PS50893">
    <property type="entry name" value="ABC_TRANSPORTER_2"/>
    <property type="match status" value="1"/>
</dbReference>
<dbReference type="GO" id="GO:0016887">
    <property type="term" value="F:ATP hydrolysis activity"/>
    <property type="evidence" value="ECO:0007669"/>
    <property type="project" value="InterPro"/>
</dbReference>
<dbReference type="InterPro" id="IPR027417">
    <property type="entry name" value="P-loop_NTPase"/>
</dbReference>
<feature type="domain" description="ABC transporter" evidence="8">
    <location>
        <begin position="340"/>
        <end position="571"/>
    </location>
</feature>
<dbReference type="EMBL" id="PIPI01000001">
    <property type="protein sequence ID" value="RUO21806.1"/>
    <property type="molecule type" value="Genomic_DNA"/>
</dbReference>
<comment type="subcellular location">
    <subcellularLocation>
        <location evidence="1">Cell membrane</location>
        <topology evidence="1">Multi-pass membrane protein</topology>
    </subcellularLocation>
</comment>
<feature type="domain" description="ABC transmembrane type-1" evidence="9">
    <location>
        <begin position="32"/>
        <end position="313"/>
    </location>
</feature>
<evidence type="ECO:0000256" key="4">
    <source>
        <dbReference type="ARBA" id="ARBA00022840"/>
    </source>
</evidence>
<keyword evidence="5 7" id="KW-1133">Transmembrane helix</keyword>
<dbReference type="Gene3D" id="1.20.1560.10">
    <property type="entry name" value="ABC transporter type 1, transmembrane domain"/>
    <property type="match status" value="1"/>
</dbReference>
<dbReference type="Pfam" id="PF00005">
    <property type="entry name" value="ABC_tran"/>
    <property type="match status" value="1"/>
</dbReference>
<keyword evidence="11" id="KW-1185">Reference proteome</keyword>
<evidence type="ECO:0000313" key="10">
    <source>
        <dbReference type="EMBL" id="RUO21806.1"/>
    </source>
</evidence>
<dbReference type="PROSITE" id="PS00211">
    <property type="entry name" value="ABC_TRANSPORTER_1"/>
    <property type="match status" value="1"/>
</dbReference>
<dbReference type="GO" id="GO:0005886">
    <property type="term" value="C:plasma membrane"/>
    <property type="evidence" value="ECO:0007669"/>
    <property type="project" value="UniProtKB-SubCell"/>
</dbReference>
<dbReference type="InterPro" id="IPR036640">
    <property type="entry name" value="ABC1_TM_sf"/>
</dbReference>
<feature type="transmembrane region" description="Helical" evidence="7">
    <location>
        <begin position="243"/>
        <end position="268"/>
    </location>
</feature>
<dbReference type="SMART" id="SM00382">
    <property type="entry name" value="AAA"/>
    <property type="match status" value="1"/>
</dbReference>
<evidence type="ECO:0000256" key="1">
    <source>
        <dbReference type="ARBA" id="ARBA00004651"/>
    </source>
</evidence>
<dbReference type="InterPro" id="IPR017871">
    <property type="entry name" value="ABC_transporter-like_CS"/>
</dbReference>
<feature type="transmembrane region" description="Helical" evidence="7">
    <location>
        <begin position="165"/>
        <end position="185"/>
    </location>
</feature>
<dbReference type="GO" id="GO:0005524">
    <property type="term" value="F:ATP binding"/>
    <property type="evidence" value="ECO:0007669"/>
    <property type="project" value="UniProtKB-KW"/>
</dbReference>
<dbReference type="InterPro" id="IPR003593">
    <property type="entry name" value="AAA+_ATPase"/>
</dbReference>
<protein>
    <submittedName>
        <fullName evidence="10">Thiol reductant ABC exporter subunit CydD</fullName>
    </submittedName>
</protein>
<evidence type="ECO:0000259" key="9">
    <source>
        <dbReference type="PROSITE" id="PS50929"/>
    </source>
</evidence>
<evidence type="ECO:0000256" key="7">
    <source>
        <dbReference type="SAM" id="Phobius"/>
    </source>
</evidence>
<dbReference type="SUPFAM" id="SSF90123">
    <property type="entry name" value="ABC transporter transmembrane region"/>
    <property type="match status" value="1"/>
</dbReference>
<sequence>MRTTFQLEKAYLNQLGAASSRSLLWARCWGSIHAIATVIQLGLMAWLVQLFFQQHIESITAILVALFVTILVRAGSGYGHKATALRAAESAKNSAQQRLLEHWHWQLTSGEWQQQRNTNAANDYIEPIEQLSGYFGRYKPQVWLAVWQPLVILAVVFYLNWLAGLFLLISAPLIPLFMALIGMGAERIHQQHILSVQRLAGIFIDRVRNLTLLFLMQKLPVAQRQVEKANDEYRQLNMKTLRVAFLSSAVLEFFAAIAIAALAIYIGFSLLGYYSFPAAEQLTLFSGLFILLLAPEFFQPLRQLSQFYHDRAAALGAASVLSEQTKAASPSKEHAAHFPLQTKSMTFQYATRDQVFLVPAMAIEEGQVVLLKGVTGSGKSTILQLLAGLLPGLEITTSKGQQLQATDLARIGYLPQSPWLSNASVLQNLCALLPEAQQDYVFENTMESTLLDEAMIVCQQLGLEQTLARLPLGLHSHVSELGAGLSGGEAKRLALGRWLLAVRLGFSPQILLLDEPSAGLDSVSASYVHLALLELKKQGVTTVIASHAAHFDDLADIVVNLDETGTSEAPCG</sequence>
<dbReference type="Proteomes" id="UP000288212">
    <property type="component" value="Unassembled WGS sequence"/>
</dbReference>
<feature type="transmembrane region" description="Helical" evidence="7">
    <location>
        <begin position="29"/>
        <end position="52"/>
    </location>
</feature>
<keyword evidence="6 7" id="KW-0472">Membrane</keyword>
<dbReference type="PANTHER" id="PTHR24221">
    <property type="entry name" value="ATP-BINDING CASSETTE SUB-FAMILY B"/>
    <property type="match status" value="1"/>
</dbReference>
<dbReference type="OrthoDB" id="9806127at2"/>